<keyword evidence="2" id="KW-0812">Transmembrane</keyword>
<dbReference type="EnsemblProtists" id="Phyra82467">
    <property type="protein sequence ID" value="Phyra82467"/>
    <property type="gene ID" value="Phyra82467"/>
</dbReference>
<dbReference type="GO" id="GO:0015234">
    <property type="term" value="F:thiamine transmembrane transporter activity"/>
    <property type="evidence" value="ECO:0000318"/>
    <property type="project" value="GO_Central"/>
</dbReference>
<evidence type="ECO:0000256" key="2">
    <source>
        <dbReference type="ARBA" id="ARBA00022692"/>
    </source>
</evidence>
<dbReference type="InParanoid" id="H3GXV5"/>
<dbReference type="EMBL" id="DS566069">
    <property type="status" value="NOT_ANNOTATED_CDS"/>
    <property type="molecule type" value="Genomic_DNA"/>
</dbReference>
<evidence type="ECO:0008006" key="8">
    <source>
        <dbReference type="Google" id="ProtNLM"/>
    </source>
</evidence>
<feature type="region of interest" description="Disordered" evidence="5">
    <location>
        <begin position="113"/>
        <end position="142"/>
    </location>
</feature>
<keyword evidence="4" id="KW-0472">Membrane</keyword>
<dbReference type="GO" id="GO:0005743">
    <property type="term" value="C:mitochondrial inner membrane"/>
    <property type="evidence" value="ECO:0000318"/>
    <property type="project" value="GO_Central"/>
</dbReference>
<dbReference type="HOGENOM" id="CLU_1130943_0_0_1"/>
<evidence type="ECO:0000256" key="1">
    <source>
        <dbReference type="ARBA" id="ARBA00004370"/>
    </source>
</evidence>
<dbReference type="VEuPathDB" id="FungiDB:KRP23_8195"/>
<comment type="subcellular location">
    <subcellularLocation>
        <location evidence="1">Membrane</location>
    </subcellularLocation>
</comment>
<dbReference type="VEuPathDB" id="FungiDB:KRP22_12993"/>
<reference evidence="7" key="1">
    <citation type="journal article" date="2006" name="Science">
        <title>Phytophthora genome sequences uncover evolutionary origins and mechanisms of pathogenesis.</title>
        <authorList>
            <person name="Tyler B.M."/>
            <person name="Tripathy S."/>
            <person name="Zhang X."/>
            <person name="Dehal P."/>
            <person name="Jiang R.H."/>
            <person name="Aerts A."/>
            <person name="Arredondo F.D."/>
            <person name="Baxter L."/>
            <person name="Bensasson D."/>
            <person name="Beynon J.L."/>
            <person name="Chapman J."/>
            <person name="Damasceno C.M."/>
            <person name="Dorrance A.E."/>
            <person name="Dou D."/>
            <person name="Dickerman A.W."/>
            <person name="Dubchak I.L."/>
            <person name="Garbelotto M."/>
            <person name="Gijzen M."/>
            <person name="Gordon S.G."/>
            <person name="Govers F."/>
            <person name="Grunwald N.J."/>
            <person name="Huang W."/>
            <person name="Ivors K.L."/>
            <person name="Jones R.W."/>
            <person name="Kamoun S."/>
            <person name="Krampis K."/>
            <person name="Lamour K.H."/>
            <person name="Lee M.K."/>
            <person name="McDonald W.H."/>
            <person name="Medina M."/>
            <person name="Meijer H.J."/>
            <person name="Nordberg E.K."/>
            <person name="Maclean D.J."/>
            <person name="Ospina-Giraldo M.D."/>
            <person name="Morris P.F."/>
            <person name="Phuntumart V."/>
            <person name="Putnam N.H."/>
            <person name="Rash S."/>
            <person name="Rose J.K."/>
            <person name="Sakihama Y."/>
            <person name="Salamov A.A."/>
            <person name="Savidor A."/>
            <person name="Scheuring C.F."/>
            <person name="Smith B.M."/>
            <person name="Sobral B.W."/>
            <person name="Terry A."/>
            <person name="Torto-Alalibo T.A."/>
            <person name="Win J."/>
            <person name="Xu Z."/>
            <person name="Zhang H."/>
            <person name="Grigoriev I.V."/>
            <person name="Rokhsar D.S."/>
            <person name="Boore J.L."/>
        </authorList>
    </citation>
    <scope>NUCLEOTIDE SEQUENCE [LARGE SCALE GENOMIC DNA]</scope>
    <source>
        <strain evidence="7">Pr102</strain>
    </source>
</reference>
<dbReference type="STRING" id="164328.H3GXV5"/>
<dbReference type="GO" id="GO:0030974">
    <property type="term" value="P:thiamine pyrophosphate transmembrane transport"/>
    <property type="evidence" value="ECO:0000318"/>
    <property type="project" value="GO_Central"/>
</dbReference>
<dbReference type="VEuPathDB" id="FungiDB:KRP23_8194"/>
<evidence type="ECO:0000313" key="6">
    <source>
        <dbReference type="EnsemblProtists" id="Phyra82467"/>
    </source>
</evidence>
<evidence type="ECO:0000256" key="5">
    <source>
        <dbReference type="SAM" id="MobiDB-lite"/>
    </source>
</evidence>
<keyword evidence="7" id="KW-1185">Reference proteome</keyword>
<feature type="compositionally biased region" description="Basic and acidic residues" evidence="5">
    <location>
        <begin position="128"/>
        <end position="142"/>
    </location>
</feature>
<dbReference type="SUPFAM" id="SSF103506">
    <property type="entry name" value="Mitochondrial carrier"/>
    <property type="match status" value="1"/>
</dbReference>
<sequence>MKRLAVHMWTAQGTREIYSGLGATISRITPYMGLSYGIYSTLNEVSVESRKKQEQDEPDAWMSLSTARSCVGSGAVAGLLSKLVILRDRPLLQVNFYMESGAQSTSTAFAEPRQSAASCSNQNGGDKAAAKDAGAKDKETKARVCGRWGSNRTQQGKGGQDDAFEVGTLQKRRSLMNAKAQSKAKKSSEDEGGEMETWWKDSKYRGTDYMDVLAKDEVKPVDGASKTPQTPQVAQHTWAASMTLRK</sequence>
<dbReference type="Gene3D" id="1.50.40.10">
    <property type="entry name" value="Mitochondrial carrier domain"/>
    <property type="match status" value="1"/>
</dbReference>
<dbReference type="InterPro" id="IPR023395">
    <property type="entry name" value="MCP_dom_sf"/>
</dbReference>
<accession>H3GXV5</accession>
<protein>
    <recommendedName>
        <fullName evidence="8">Mitochondrial carrier protein</fullName>
    </recommendedName>
</protein>
<dbReference type="Proteomes" id="UP000005238">
    <property type="component" value="Unassembled WGS sequence"/>
</dbReference>
<dbReference type="AlphaFoldDB" id="H3GXV5"/>
<name>H3GXV5_PHYRM</name>
<feature type="compositionally biased region" description="Polar residues" evidence="5">
    <location>
        <begin position="226"/>
        <end position="240"/>
    </location>
</feature>
<evidence type="ECO:0000313" key="7">
    <source>
        <dbReference type="Proteomes" id="UP000005238"/>
    </source>
</evidence>
<proteinExistence type="predicted"/>
<feature type="region of interest" description="Disordered" evidence="5">
    <location>
        <begin position="219"/>
        <end position="246"/>
    </location>
</feature>
<dbReference type="PANTHER" id="PTHR24089">
    <property type="entry name" value="SOLUTE CARRIER FAMILY 25"/>
    <property type="match status" value="1"/>
</dbReference>
<reference evidence="6" key="2">
    <citation type="submission" date="2015-06" db="UniProtKB">
        <authorList>
            <consortium name="EnsemblProtists"/>
        </authorList>
    </citation>
    <scope>IDENTIFICATION</scope>
    <source>
        <strain evidence="6">Pr102</strain>
    </source>
</reference>
<keyword evidence="3" id="KW-0677">Repeat</keyword>
<evidence type="ECO:0000256" key="3">
    <source>
        <dbReference type="ARBA" id="ARBA00022737"/>
    </source>
</evidence>
<organism evidence="6 7">
    <name type="scientific">Phytophthora ramorum</name>
    <name type="common">Sudden oak death agent</name>
    <dbReference type="NCBI Taxonomy" id="164328"/>
    <lineage>
        <taxon>Eukaryota</taxon>
        <taxon>Sar</taxon>
        <taxon>Stramenopiles</taxon>
        <taxon>Oomycota</taxon>
        <taxon>Peronosporomycetes</taxon>
        <taxon>Peronosporales</taxon>
        <taxon>Peronosporaceae</taxon>
        <taxon>Phytophthora</taxon>
    </lineage>
</organism>
<feature type="region of interest" description="Disordered" evidence="5">
    <location>
        <begin position="174"/>
        <end position="201"/>
    </location>
</feature>
<evidence type="ECO:0000256" key="4">
    <source>
        <dbReference type="ARBA" id="ARBA00023136"/>
    </source>
</evidence>